<dbReference type="Proteomes" id="UP000253436">
    <property type="component" value="Unassembled WGS sequence"/>
</dbReference>
<comment type="caution">
    <text evidence="2">The sequence shown here is derived from an EMBL/GenBank/DDBJ whole genome shotgun (WGS) entry which is preliminary data.</text>
</comment>
<proteinExistence type="predicted"/>
<gene>
    <name evidence="2" type="ORF">DFQ08_10345</name>
</gene>
<dbReference type="Gene3D" id="3.40.50.720">
    <property type="entry name" value="NAD(P)-binding Rossmann-like Domain"/>
    <property type="match status" value="1"/>
</dbReference>
<dbReference type="InterPro" id="IPR016040">
    <property type="entry name" value="NAD(P)-bd_dom"/>
</dbReference>
<evidence type="ECO:0000313" key="3">
    <source>
        <dbReference type="Proteomes" id="UP000253436"/>
    </source>
</evidence>
<dbReference type="EMBL" id="QPJO01000003">
    <property type="protein sequence ID" value="RCW91221.1"/>
    <property type="molecule type" value="Genomic_DNA"/>
</dbReference>
<accession>A0A368ZIM8</accession>
<dbReference type="Pfam" id="PF13460">
    <property type="entry name" value="NAD_binding_10"/>
    <property type="match status" value="1"/>
</dbReference>
<dbReference type="OrthoDB" id="9803892at2"/>
<dbReference type="PANTHER" id="PTHR15020:SF50">
    <property type="entry name" value="UPF0659 PROTEIN YMR090W"/>
    <property type="match status" value="1"/>
</dbReference>
<feature type="domain" description="NAD(P)-binding" evidence="1">
    <location>
        <begin position="8"/>
        <end position="184"/>
    </location>
</feature>
<dbReference type="PANTHER" id="PTHR15020">
    <property type="entry name" value="FLAVIN REDUCTASE-RELATED"/>
    <property type="match status" value="1"/>
</dbReference>
<protein>
    <submittedName>
        <fullName evidence="2">Uncharacterized protein YbjT (DUF2867 family)</fullName>
    </submittedName>
</protein>
<dbReference type="InterPro" id="IPR036291">
    <property type="entry name" value="NAD(P)-bd_dom_sf"/>
</dbReference>
<dbReference type="RefSeq" id="WP_114309746.1">
    <property type="nucleotide sequence ID" value="NZ_QPJO01000003.1"/>
</dbReference>
<organism evidence="2 3">
    <name type="scientific">Winogradskyella arenosi</name>
    <dbReference type="NCBI Taxonomy" id="533325"/>
    <lineage>
        <taxon>Bacteria</taxon>
        <taxon>Pseudomonadati</taxon>
        <taxon>Bacteroidota</taxon>
        <taxon>Flavobacteriia</taxon>
        <taxon>Flavobacteriales</taxon>
        <taxon>Flavobacteriaceae</taxon>
        <taxon>Winogradskyella</taxon>
    </lineage>
</organism>
<keyword evidence="3" id="KW-1185">Reference proteome</keyword>
<dbReference type="SUPFAM" id="SSF51735">
    <property type="entry name" value="NAD(P)-binding Rossmann-fold domains"/>
    <property type="match status" value="1"/>
</dbReference>
<sequence>MENVLVAGANGTTGKQVVNLLKASQYFNPIAMVRKSSQQEQFKSEGVDTVLADLTEDLTHTMKGVDKVVFAAGSGGKNVVEVDQEGAKRLMAVSKMANVNRFVMLSSMGADNPEAAEELQDYLKAKKNADEHLRNSGLKYTIVRPGTLNNNEAKGSIELKPHLNKHGEISRADVAQTLVASLNDDAPVNTTFEILEGETTIGEALSSLQN</sequence>
<evidence type="ECO:0000313" key="2">
    <source>
        <dbReference type="EMBL" id="RCW91221.1"/>
    </source>
</evidence>
<dbReference type="AlphaFoldDB" id="A0A368ZIM8"/>
<dbReference type="CDD" id="cd05243">
    <property type="entry name" value="SDR_a5"/>
    <property type="match status" value="1"/>
</dbReference>
<reference evidence="2 3" key="1">
    <citation type="submission" date="2018-07" db="EMBL/GenBank/DDBJ databases">
        <title>Genomic Encyclopedia of Type Strains, Phase III (KMG-III): the genomes of soil and plant-associated and newly described type strains.</title>
        <authorList>
            <person name="Whitman W."/>
        </authorList>
    </citation>
    <scope>NUCLEOTIDE SEQUENCE [LARGE SCALE GENOMIC DNA]</scope>
    <source>
        <strain evidence="2 3">CECT 7958</strain>
    </source>
</reference>
<name>A0A368ZIM8_9FLAO</name>
<evidence type="ECO:0000259" key="1">
    <source>
        <dbReference type="Pfam" id="PF13460"/>
    </source>
</evidence>